<dbReference type="Pfam" id="PF13510">
    <property type="entry name" value="Fer2_4"/>
    <property type="match status" value="1"/>
</dbReference>
<dbReference type="Gene3D" id="3.10.20.440">
    <property type="entry name" value="2Fe-2S iron-sulphur cluster binding domain, sarcosine oxidase, alpha subunit, N-terminal domain"/>
    <property type="match status" value="1"/>
</dbReference>
<dbReference type="InterPro" id="IPR042204">
    <property type="entry name" value="2Fe-2S-bd_N"/>
</dbReference>
<dbReference type="InterPro" id="IPR036010">
    <property type="entry name" value="2Fe-2S_ferredoxin-like_sf"/>
</dbReference>
<organism evidence="2 3">
    <name type="scientific">Bordetella genomosp. 1</name>
    <dbReference type="NCBI Taxonomy" id="1395607"/>
    <lineage>
        <taxon>Bacteria</taxon>
        <taxon>Pseudomonadati</taxon>
        <taxon>Pseudomonadota</taxon>
        <taxon>Betaproteobacteria</taxon>
        <taxon>Burkholderiales</taxon>
        <taxon>Alcaligenaceae</taxon>
        <taxon>Bordetella</taxon>
    </lineage>
</organism>
<accession>A0A261SS89</accession>
<dbReference type="EMBL" id="NEVL01000001">
    <property type="protein sequence ID" value="OZI40238.1"/>
    <property type="molecule type" value="Genomic_DNA"/>
</dbReference>
<keyword evidence="1" id="KW-0560">Oxidoreductase</keyword>
<dbReference type="OrthoDB" id="573392at2"/>
<gene>
    <name evidence="2" type="ORF">CEG14_00265</name>
</gene>
<evidence type="ECO:0000313" key="3">
    <source>
        <dbReference type="Proteomes" id="UP000217005"/>
    </source>
</evidence>
<dbReference type="RefSeq" id="WP_094824356.1">
    <property type="nucleotide sequence ID" value="NZ_NEVL01000001.1"/>
</dbReference>
<proteinExistence type="predicted"/>
<dbReference type="AlphaFoldDB" id="A0A261SS89"/>
<dbReference type="Proteomes" id="UP000217005">
    <property type="component" value="Unassembled WGS sequence"/>
</dbReference>
<dbReference type="GO" id="GO:0051536">
    <property type="term" value="F:iron-sulfur cluster binding"/>
    <property type="evidence" value="ECO:0007669"/>
    <property type="project" value="InterPro"/>
</dbReference>
<protein>
    <submittedName>
        <fullName evidence="2">(2Fe-2S)-binding protein</fullName>
    </submittedName>
</protein>
<name>A0A261SS89_9BORD</name>
<comment type="caution">
    <text evidence="2">The sequence shown here is derived from an EMBL/GenBank/DDBJ whole genome shotgun (WGS) entry which is preliminary data.</text>
</comment>
<reference evidence="2 3" key="1">
    <citation type="submission" date="2017-05" db="EMBL/GenBank/DDBJ databases">
        <title>Complete and WGS of Bordetella genogroups.</title>
        <authorList>
            <person name="Spilker T."/>
            <person name="LiPuma J."/>
        </authorList>
    </citation>
    <scope>NUCLEOTIDE SEQUENCE [LARGE SCALE GENOMIC DNA]</scope>
    <source>
        <strain evidence="2 3">AU17610</strain>
    </source>
</reference>
<dbReference type="GO" id="GO:0016491">
    <property type="term" value="F:oxidoreductase activity"/>
    <property type="evidence" value="ECO:0007669"/>
    <property type="project" value="UniProtKB-KW"/>
</dbReference>
<dbReference type="SUPFAM" id="SSF54292">
    <property type="entry name" value="2Fe-2S ferredoxin-like"/>
    <property type="match status" value="1"/>
</dbReference>
<evidence type="ECO:0000313" key="2">
    <source>
        <dbReference type="EMBL" id="OZI40238.1"/>
    </source>
</evidence>
<sequence length="100" mass="10619">MFKRLEAAQQPARSAPVEIHVNGQPVQARAGDSVAAALFAAGMDACRDTAVNEVARGPFCMMGVCYDCLVTIDGQPNRQGCMTPVAPGMKIERQLGARKV</sequence>
<evidence type="ECO:0000256" key="1">
    <source>
        <dbReference type="ARBA" id="ARBA00023002"/>
    </source>
</evidence>